<keyword evidence="3" id="KW-1185">Reference proteome</keyword>
<dbReference type="OrthoDB" id="9153660at2"/>
<accession>A0A495XJA6</accession>
<sequence length="265" mass="29368">MEPFKKSPVQQQSSAPPPPGGAPVLDLDPTSEQIEEFKVLVQTGKKRYEEMLTAKPYGLTDEQLRRRQENYERHYKTTPAPDGYENGPTPCFQTKAPELPETTYINALDHAKGEIRAYHNVGPIKKKDNVPVVLPDWHLSGSEVLFQQYRVACGERIAPLRTLQRCNVASGTGNVVMAATIRVLGKDQLTGSTLTVGDSDDKVTVHFPGRTLVASRRDLFYAWLGTENGASATWLIRDHGPRLGIGGISHIVVNSVQNITIYFTE</sequence>
<protein>
    <submittedName>
        <fullName evidence="2">Uncharacterized protein</fullName>
    </submittedName>
</protein>
<dbReference type="AlphaFoldDB" id="A0A495XJA6"/>
<evidence type="ECO:0000313" key="3">
    <source>
        <dbReference type="Proteomes" id="UP000272729"/>
    </source>
</evidence>
<evidence type="ECO:0000256" key="1">
    <source>
        <dbReference type="SAM" id="MobiDB-lite"/>
    </source>
</evidence>
<evidence type="ECO:0000313" key="2">
    <source>
        <dbReference type="EMBL" id="RKT74480.1"/>
    </source>
</evidence>
<gene>
    <name evidence="2" type="ORF">DFJ66_7840</name>
</gene>
<comment type="caution">
    <text evidence="2">The sequence shown here is derived from an EMBL/GenBank/DDBJ whole genome shotgun (WGS) entry which is preliminary data.</text>
</comment>
<dbReference type="Proteomes" id="UP000272729">
    <property type="component" value="Unassembled WGS sequence"/>
</dbReference>
<organism evidence="2 3">
    <name type="scientific">Saccharothrix variisporea</name>
    <dbReference type="NCBI Taxonomy" id="543527"/>
    <lineage>
        <taxon>Bacteria</taxon>
        <taxon>Bacillati</taxon>
        <taxon>Actinomycetota</taxon>
        <taxon>Actinomycetes</taxon>
        <taxon>Pseudonocardiales</taxon>
        <taxon>Pseudonocardiaceae</taxon>
        <taxon>Saccharothrix</taxon>
    </lineage>
</organism>
<feature type="region of interest" description="Disordered" evidence="1">
    <location>
        <begin position="1"/>
        <end position="28"/>
    </location>
</feature>
<dbReference type="EMBL" id="RBXR01000001">
    <property type="protein sequence ID" value="RKT74480.1"/>
    <property type="molecule type" value="Genomic_DNA"/>
</dbReference>
<dbReference type="RefSeq" id="WP_121229219.1">
    <property type="nucleotide sequence ID" value="NZ_JBIUBA010000003.1"/>
</dbReference>
<reference evidence="2 3" key="1">
    <citation type="submission" date="2018-10" db="EMBL/GenBank/DDBJ databases">
        <title>Sequencing the genomes of 1000 actinobacteria strains.</title>
        <authorList>
            <person name="Klenk H.-P."/>
        </authorList>
    </citation>
    <scope>NUCLEOTIDE SEQUENCE [LARGE SCALE GENOMIC DNA]</scope>
    <source>
        <strain evidence="2 3">DSM 43911</strain>
    </source>
</reference>
<proteinExistence type="predicted"/>
<name>A0A495XJA6_9PSEU</name>